<dbReference type="Proteomes" id="UP001055072">
    <property type="component" value="Unassembled WGS sequence"/>
</dbReference>
<evidence type="ECO:0000313" key="1">
    <source>
        <dbReference type="EMBL" id="KAI0085294.1"/>
    </source>
</evidence>
<protein>
    <submittedName>
        <fullName evidence="1">WD40-repeat-containing domain protein</fullName>
    </submittedName>
</protein>
<accession>A0ACB8TTM4</accession>
<keyword evidence="2" id="KW-1185">Reference proteome</keyword>
<reference evidence="1" key="1">
    <citation type="journal article" date="2021" name="Environ. Microbiol.">
        <title>Gene family expansions and transcriptome signatures uncover fungal adaptations to wood decay.</title>
        <authorList>
            <person name="Hage H."/>
            <person name="Miyauchi S."/>
            <person name="Viragh M."/>
            <person name="Drula E."/>
            <person name="Min B."/>
            <person name="Chaduli D."/>
            <person name="Navarro D."/>
            <person name="Favel A."/>
            <person name="Norest M."/>
            <person name="Lesage-Meessen L."/>
            <person name="Balint B."/>
            <person name="Merenyi Z."/>
            <person name="de Eugenio L."/>
            <person name="Morin E."/>
            <person name="Martinez A.T."/>
            <person name="Baldrian P."/>
            <person name="Stursova M."/>
            <person name="Martinez M.J."/>
            <person name="Novotny C."/>
            <person name="Magnuson J.K."/>
            <person name="Spatafora J.W."/>
            <person name="Maurice S."/>
            <person name="Pangilinan J."/>
            <person name="Andreopoulos W."/>
            <person name="LaButti K."/>
            <person name="Hundley H."/>
            <person name="Na H."/>
            <person name="Kuo A."/>
            <person name="Barry K."/>
            <person name="Lipzen A."/>
            <person name="Henrissat B."/>
            <person name="Riley R."/>
            <person name="Ahrendt S."/>
            <person name="Nagy L.G."/>
            <person name="Grigoriev I.V."/>
            <person name="Martin F."/>
            <person name="Rosso M.N."/>
        </authorList>
    </citation>
    <scope>NUCLEOTIDE SEQUENCE</scope>
    <source>
        <strain evidence="1">CBS 384.51</strain>
    </source>
</reference>
<comment type="caution">
    <text evidence="1">The sequence shown here is derived from an EMBL/GenBank/DDBJ whole genome shotgun (WGS) entry which is preliminary data.</text>
</comment>
<sequence length="426" mass="46419">MSRSVRASKYRHAFGYPRRHPSHPCHTAPILDTNWSPFHDSVVASAGEDGKALIWKVNINRFSGWGAEGWELEDFDPVLRIDVTLRCVGQVVWHPTANHVLATPEDAKSVLSGHEDAIQSLAFNPTGTLLVTTSRDRKVGLFDPRTSGEAVRIAEGHSGVKGARHGRIAMTGFSKMSDRQVSLWERGSLNNIKTTTIDQSLGVLMPFCSDNNILFFGSDGNVRYYEYEHDVLHPIAEHKSTDPQRGMCFLPHGRALSVSDCEIVRAYKTCGSTVEPITFIVPRKSDSFQTGEFFSGKNAPPKLVSLEDGAVFAGQAPTAVPSASASSLPTPTCTSTAPAPTPPPAPVLSTPTLDPVSPKVAEPTASPVCLAVYFHCIRDNEVGVLRNKNTKLSGELREAREKKRNLELAVETLNCTDTNIFSTSTR</sequence>
<evidence type="ECO:0000313" key="2">
    <source>
        <dbReference type="Proteomes" id="UP001055072"/>
    </source>
</evidence>
<name>A0ACB8TTM4_9APHY</name>
<gene>
    <name evidence="1" type="ORF">BDY19DRAFT_987113</name>
</gene>
<dbReference type="EMBL" id="MU274932">
    <property type="protein sequence ID" value="KAI0085294.1"/>
    <property type="molecule type" value="Genomic_DNA"/>
</dbReference>
<proteinExistence type="predicted"/>
<organism evidence="1 2">
    <name type="scientific">Irpex rosettiformis</name>
    <dbReference type="NCBI Taxonomy" id="378272"/>
    <lineage>
        <taxon>Eukaryota</taxon>
        <taxon>Fungi</taxon>
        <taxon>Dikarya</taxon>
        <taxon>Basidiomycota</taxon>
        <taxon>Agaricomycotina</taxon>
        <taxon>Agaricomycetes</taxon>
        <taxon>Polyporales</taxon>
        <taxon>Irpicaceae</taxon>
        <taxon>Irpex</taxon>
    </lineage>
</organism>